<evidence type="ECO:0000256" key="1">
    <source>
        <dbReference type="ARBA" id="ARBA00004606"/>
    </source>
</evidence>
<keyword evidence="2" id="KW-0328">Glycosyltransferase</keyword>
<dbReference type="GO" id="GO:0016020">
    <property type="term" value="C:membrane"/>
    <property type="evidence" value="ECO:0007669"/>
    <property type="project" value="UniProtKB-SubCell"/>
</dbReference>
<gene>
    <name evidence="6" type="ORF">DWW32_04090</name>
</gene>
<keyword evidence="4" id="KW-0472">Membrane</keyword>
<evidence type="ECO:0000256" key="2">
    <source>
        <dbReference type="ARBA" id="ARBA00022676"/>
    </source>
</evidence>
<comment type="subcellular location">
    <subcellularLocation>
        <location evidence="1">Membrane</location>
        <topology evidence="1">Single-pass type II membrane protein</topology>
    </subcellularLocation>
</comment>
<dbReference type="GO" id="GO:0016757">
    <property type="term" value="F:glycosyltransferase activity"/>
    <property type="evidence" value="ECO:0007669"/>
    <property type="project" value="UniProtKB-KW"/>
</dbReference>
<proteinExistence type="predicted"/>
<evidence type="ECO:0000256" key="5">
    <source>
        <dbReference type="ARBA" id="ARBA00023180"/>
    </source>
</evidence>
<evidence type="ECO:0000256" key="4">
    <source>
        <dbReference type="ARBA" id="ARBA00023136"/>
    </source>
</evidence>
<name>A0A395W8R9_9FIRM</name>
<dbReference type="GeneID" id="66579533"/>
<keyword evidence="5" id="KW-0325">Glycoprotein</keyword>
<accession>A0A395W8R9</accession>
<dbReference type="EMBL" id="QRYQ01000005">
    <property type="protein sequence ID" value="RGU92604.1"/>
    <property type="molecule type" value="Genomic_DNA"/>
</dbReference>
<dbReference type="Pfam" id="PF02485">
    <property type="entry name" value="Branch"/>
    <property type="match status" value="1"/>
</dbReference>
<dbReference type="RefSeq" id="WP_118324867.1">
    <property type="nucleotide sequence ID" value="NZ_CATXNH010000070.1"/>
</dbReference>
<evidence type="ECO:0000313" key="7">
    <source>
        <dbReference type="Proteomes" id="UP000265489"/>
    </source>
</evidence>
<dbReference type="Proteomes" id="UP000265489">
    <property type="component" value="Unassembled WGS sequence"/>
</dbReference>
<sequence>MKIAYLMHYMKNNFEEITENLDILINQGDDVYIMVNDDDLRDDLILSYCDTPQLHVAHHQQTALPADMSLPRGFIVLMKDALEYEKEDGSFTYDRFIIMTDGMIPTKSKAQLVEYLEAHEDEDIYYEVDNSDENEEVKKRFENYAFFTNSYDFQKSKTIRAMNKMTSSFVHSFKKREMEDTIYVSYPWFILTHESAKALADNLAYCSNTFKMCLYPEEMAIATMLHKFSNVDHHNENIWATGKDGEYKLQEPMENVELDTIKESTYFAALAHSEDNLQVYEDYFDAYTCES</sequence>
<reference evidence="6 7" key="1">
    <citation type="submission" date="2018-08" db="EMBL/GenBank/DDBJ databases">
        <title>A genome reference for cultivated species of the human gut microbiota.</title>
        <authorList>
            <person name="Zou Y."/>
            <person name="Xue W."/>
            <person name="Luo G."/>
        </authorList>
    </citation>
    <scope>NUCLEOTIDE SEQUENCE [LARGE SCALE GENOMIC DNA]</scope>
    <source>
        <strain evidence="6 7">AF15-20</strain>
    </source>
</reference>
<evidence type="ECO:0000313" key="6">
    <source>
        <dbReference type="EMBL" id="RGU92604.1"/>
    </source>
</evidence>
<evidence type="ECO:0000256" key="3">
    <source>
        <dbReference type="ARBA" id="ARBA00022679"/>
    </source>
</evidence>
<comment type="caution">
    <text evidence="6">The sequence shown here is derived from an EMBL/GenBank/DDBJ whole genome shotgun (WGS) entry which is preliminary data.</text>
</comment>
<organism evidence="6 7">
    <name type="scientific">Holdemanella biformis</name>
    <dbReference type="NCBI Taxonomy" id="1735"/>
    <lineage>
        <taxon>Bacteria</taxon>
        <taxon>Bacillati</taxon>
        <taxon>Bacillota</taxon>
        <taxon>Erysipelotrichia</taxon>
        <taxon>Erysipelotrichales</taxon>
        <taxon>Erysipelotrichaceae</taxon>
        <taxon>Holdemanella</taxon>
    </lineage>
</organism>
<dbReference type="AlphaFoldDB" id="A0A395W8R9"/>
<dbReference type="InterPro" id="IPR003406">
    <property type="entry name" value="Glyco_trans_14"/>
</dbReference>
<keyword evidence="3" id="KW-0808">Transferase</keyword>
<protein>
    <submittedName>
        <fullName evidence="6">Uncharacterized protein</fullName>
    </submittedName>
</protein>